<reference evidence="4" key="1">
    <citation type="submission" date="2020-03" db="EMBL/GenBank/DDBJ databases">
        <title>A mixture of massive structural variations and highly conserved coding sequences in Ustilaginoidea virens genome.</title>
        <authorList>
            <person name="Zhang K."/>
            <person name="Zhao Z."/>
            <person name="Zhang Z."/>
            <person name="Li Y."/>
            <person name="Hsiang T."/>
            <person name="Sun W."/>
        </authorList>
    </citation>
    <scope>NUCLEOTIDE SEQUENCE</scope>
    <source>
        <strain evidence="4">UV-8b</strain>
    </source>
</reference>
<dbReference type="KEGG" id="uvi:66065734"/>
<name>A0A8E5HST3_USTVR</name>
<evidence type="ECO:0000256" key="2">
    <source>
        <dbReference type="SAM" id="MobiDB-lite"/>
    </source>
</evidence>
<feature type="region of interest" description="Disordered" evidence="2">
    <location>
        <begin position="248"/>
        <end position="280"/>
    </location>
</feature>
<dbReference type="GeneID" id="66065734"/>
<dbReference type="AlphaFoldDB" id="A0A8E5HST3"/>
<evidence type="ECO:0000313" key="4">
    <source>
        <dbReference type="EMBL" id="QUC20715.1"/>
    </source>
</evidence>
<feature type="domain" description="SH3" evidence="3">
    <location>
        <begin position="616"/>
        <end position="659"/>
    </location>
</feature>
<gene>
    <name evidence="4" type="ORF">UV8b_04956</name>
</gene>
<evidence type="ECO:0000259" key="3">
    <source>
        <dbReference type="Pfam" id="PF14604"/>
    </source>
</evidence>
<feature type="compositionally biased region" description="Low complexity" evidence="2">
    <location>
        <begin position="248"/>
        <end position="259"/>
    </location>
</feature>
<dbReference type="Gene3D" id="2.30.30.40">
    <property type="entry name" value="SH3 Domains"/>
    <property type="match status" value="1"/>
</dbReference>
<dbReference type="InterPro" id="IPR001452">
    <property type="entry name" value="SH3_domain"/>
</dbReference>
<sequence>MSNVAAERDAVEVAEFILTPFHDIVHKAKEAACNAPDEASPMRKTAESLAREGQRALNRLQPLLNKILSQHGPAFVNRIKNHEDVSDFHLQLTHLLWGFDDYLGTQNFNQDKYDELQQLCRSLAPKLYNILVRMNIELLAKIPDKEEPFHILPESTPSSSMHRSSLSASAYSWPVSTPPEGRFEPDKPDLDAALAVDNPITCLHFQSRPAASHLHRIPVHAQNKTMYSIQSPSLDYVNANLRHQSYSSLQSSLSSSNQSVAPVRQNDESASSTSPSRLVEEPMSWRHAHYHIPGAGLELPKASVAHRVSEDCALANRTQRRATFGHATAPSTGSLSKQCTIDQFSSFYRYKGFCAGAQEILKGNNGVKQKQKPVHRTLSRVVAKCTGCAMELDYDQIEMDLSNKGSGSLVKRDMHYRIRFLQKSHLSVAKATDAIYGCLFCVQNGYTFEESDATVFFSADDLFAHLSRHPRPLPLVPGVSIVYGADVPSHLRNNYDLQLNFPPRRHPIHEERTEVDGRPTGIATKEVRKADLQRNIVDRDRPEELQLAVGARLTGIKWPPQFRGKRIFAWHDGVFASAPSDIVMLIAPGSKLLSHRGIDTLVSGKAKWKFASKHGKETPWLRFNKGETIKNIAWEHPDHWCWCGTNSKGEWGIFPQAFIDPNAVRNDALDESLSREA</sequence>
<evidence type="ECO:0000313" key="5">
    <source>
        <dbReference type="Proteomes" id="UP000027002"/>
    </source>
</evidence>
<dbReference type="RefSeq" id="XP_042998388.1">
    <property type="nucleotide sequence ID" value="XM_043142454.1"/>
</dbReference>
<evidence type="ECO:0000256" key="1">
    <source>
        <dbReference type="ARBA" id="ARBA00022443"/>
    </source>
</evidence>
<keyword evidence="1" id="KW-0728">SH3 domain</keyword>
<keyword evidence="5" id="KW-1185">Reference proteome</keyword>
<organism evidence="4 5">
    <name type="scientific">Ustilaginoidea virens</name>
    <name type="common">Rice false smut fungus</name>
    <name type="synonym">Villosiclava virens</name>
    <dbReference type="NCBI Taxonomy" id="1159556"/>
    <lineage>
        <taxon>Eukaryota</taxon>
        <taxon>Fungi</taxon>
        <taxon>Dikarya</taxon>
        <taxon>Ascomycota</taxon>
        <taxon>Pezizomycotina</taxon>
        <taxon>Sordariomycetes</taxon>
        <taxon>Hypocreomycetidae</taxon>
        <taxon>Hypocreales</taxon>
        <taxon>Clavicipitaceae</taxon>
        <taxon>Ustilaginoidea</taxon>
    </lineage>
</organism>
<proteinExistence type="predicted"/>
<dbReference type="SUPFAM" id="SSF50044">
    <property type="entry name" value="SH3-domain"/>
    <property type="match status" value="1"/>
</dbReference>
<dbReference type="Pfam" id="PF14604">
    <property type="entry name" value="SH3_9"/>
    <property type="match status" value="1"/>
</dbReference>
<dbReference type="Proteomes" id="UP000027002">
    <property type="component" value="Chromosome 4"/>
</dbReference>
<dbReference type="OrthoDB" id="5243589at2759"/>
<accession>A0A8E5HST3</accession>
<dbReference type="EMBL" id="CP072756">
    <property type="protein sequence ID" value="QUC20715.1"/>
    <property type="molecule type" value="Genomic_DNA"/>
</dbReference>
<protein>
    <recommendedName>
        <fullName evidence="3">SH3 domain-containing protein</fullName>
    </recommendedName>
</protein>
<dbReference type="InterPro" id="IPR036028">
    <property type="entry name" value="SH3-like_dom_sf"/>
</dbReference>